<feature type="compositionally biased region" description="Basic and acidic residues" evidence="1">
    <location>
        <begin position="351"/>
        <end position="363"/>
    </location>
</feature>
<proteinExistence type="predicted"/>
<dbReference type="EMBL" id="CAQQ02064514">
    <property type="status" value="NOT_ANNOTATED_CDS"/>
    <property type="molecule type" value="Genomic_DNA"/>
</dbReference>
<dbReference type="Proteomes" id="UP000015102">
    <property type="component" value="Unassembled WGS sequence"/>
</dbReference>
<dbReference type="EMBL" id="CAQQ02064513">
    <property type="status" value="NOT_ANNOTATED_CDS"/>
    <property type="molecule type" value="Genomic_DNA"/>
</dbReference>
<name>T1GGX6_MEGSC</name>
<feature type="compositionally biased region" description="Low complexity" evidence="1">
    <location>
        <begin position="417"/>
        <end position="439"/>
    </location>
</feature>
<dbReference type="HOGENOM" id="CLU_565368_0_0_1"/>
<dbReference type="EMBL" id="CAQQ02064516">
    <property type="status" value="NOT_ANNOTATED_CDS"/>
    <property type="molecule type" value="Genomic_DNA"/>
</dbReference>
<dbReference type="EMBL" id="CAQQ02064512">
    <property type="status" value="NOT_ANNOTATED_CDS"/>
    <property type="molecule type" value="Genomic_DNA"/>
</dbReference>
<feature type="region of interest" description="Disordered" evidence="1">
    <location>
        <begin position="351"/>
        <end position="374"/>
    </location>
</feature>
<evidence type="ECO:0000313" key="3">
    <source>
        <dbReference type="Proteomes" id="UP000015102"/>
    </source>
</evidence>
<dbReference type="EnsemblMetazoa" id="MESCA002657-RA">
    <property type="protein sequence ID" value="MESCA002657-PA"/>
    <property type="gene ID" value="MESCA002657"/>
</dbReference>
<feature type="region of interest" description="Disordered" evidence="1">
    <location>
        <begin position="234"/>
        <end position="255"/>
    </location>
</feature>
<dbReference type="EMBL" id="CAQQ02064515">
    <property type="status" value="NOT_ANNOTATED_CDS"/>
    <property type="molecule type" value="Genomic_DNA"/>
</dbReference>
<feature type="region of interest" description="Disordered" evidence="1">
    <location>
        <begin position="416"/>
        <end position="446"/>
    </location>
</feature>
<dbReference type="EMBL" id="CAQQ02064511">
    <property type="status" value="NOT_ANNOTATED_CDS"/>
    <property type="molecule type" value="Genomic_DNA"/>
</dbReference>
<feature type="compositionally biased region" description="Polar residues" evidence="1">
    <location>
        <begin position="48"/>
        <end position="65"/>
    </location>
</feature>
<feature type="region of interest" description="Disordered" evidence="1">
    <location>
        <begin position="271"/>
        <end position="295"/>
    </location>
</feature>
<evidence type="ECO:0000256" key="1">
    <source>
        <dbReference type="SAM" id="MobiDB-lite"/>
    </source>
</evidence>
<reference evidence="3" key="1">
    <citation type="submission" date="2013-02" db="EMBL/GenBank/DDBJ databases">
        <authorList>
            <person name="Hughes D."/>
        </authorList>
    </citation>
    <scope>NUCLEOTIDE SEQUENCE</scope>
    <source>
        <strain>Durham</strain>
        <strain evidence="3">NC isolate 2 -- Noor lab</strain>
    </source>
</reference>
<feature type="region of interest" description="Disordered" evidence="1">
    <location>
        <begin position="47"/>
        <end position="69"/>
    </location>
</feature>
<keyword evidence="3" id="KW-1185">Reference proteome</keyword>
<reference evidence="2" key="2">
    <citation type="submission" date="2015-06" db="UniProtKB">
        <authorList>
            <consortium name="EnsemblMetazoa"/>
        </authorList>
    </citation>
    <scope>IDENTIFICATION</scope>
</reference>
<sequence>MTYDAIENTSFQMVNRTEVIASDNATFVDSKNGDDTFTKPFLNETFEKPSTGTPESSFRIEQSTPHHTKFAPGKRFTPNFRGMIEDEINISPITSLKNPVARDEGFADGTYEDNILKASCEGSNEEDFYDMLDKFGKYTPSAEKVKIQKTVDSIKKKYVQSGNVEEKSPLATSFVKESVESCSNSGSMTSSGNVCNKLTTSATSLTSSTDRLLNRRGRLYDDIQMNISQKSLSLKESITTSNGGEKDENTAATNSESLEGGLDQIEEQQTPSLADQQPLENEKRKTDIVNKKSGKIRDHDRFKTIKICKRSEESNDQQLNVPCIDDNELDQNPNQEQNYEFQEFEHEQDFTEEPQRFSRKDSHFNSPSNFLTYKKPKEKPVEPIVPITEYNKQSNAARSLSRPRYISGLQKLSLSNKDSMAKAASADDLEKSSSTSSTTDLTEEIKAPTVNRFGLKKFSVPGAQSRPGDIKSPMGNKAKLYTI</sequence>
<dbReference type="AlphaFoldDB" id="T1GGX6"/>
<dbReference type="STRING" id="36166.T1GGX6"/>
<organism evidence="2 3">
    <name type="scientific">Megaselia scalaris</name>
    <name type="common">Humpbacked fly</name>
    <name type="synonym">Phora scalaris</name>
    <dbReference type="NCBI Taxonomy" id="36166"/>
    <lineage>
        <taxon>Eukaryota</taxon>
        <taxon>Metazoa</taxon>
        <taxon>Ecdysozoa</taxon>
        <taxon>Arthropoda</taxon>
        <taxon>Hexapoda</taxon>
        <taxon>Insecta</taxon>
        <taxon>Pterygota</taxon>
        <taxon>Neoptera</taxon>
        <taxon>Endopterygota</taxon>
        <taxon>Diptera</taxon>
        <taxon>Brachycera</taxon>
        <taxon>Muscomorpha</taxon>
        <taxon>Platypezoidea</taxon>
        <taxon>Phoridae</taxon>
        <taxon>Megaseliini</taxon>
        <taxon>Megaselia</taxon>
    </lineage>
</organism>
<feature type="region of interest" description="Disordered" evidence="1">
    <location>
        <begin position="458"/>
        <end position="483"/>
    </location>
</feature>
<feature type="compositionally biased region" description="Basic and acidic residues" evidence="1">
    <location>
        <begin position="280"/>
        <end position="295"/>
    </location>
</feature>
<accession>T1GGX6</accession>
<feature type="compositionally biased region" description="Polar residues" evidence="1">
    <location>
        <begin position="234"/>
        <end position="243"/>
    </location>
</feature>
<evidence type="ECO:0000313" key="2">
    <source>
        <dbReference type="EnsemblMetazoa" id="MESCA002657-PA"/>
    </source>
</evidence>
<protein>
    <submittedName>
        <fullName evidence="2">Uncharacterized protein</fullName>
    </submittedName>
</protein>
<dbReference type="OMA" id="NNTICGK"/>